<proteinExistence type="predicted"/>
<dbReference type="Proteomes" id="UP000814140">
    <property type="component" value="Unassembled WGS sequence"/>
</dbReference>
<organism evidence="1 2">
    <name type="scientific">Artomyces pyxidatus</name>
    <dbReference type="NCBI Taxonomy" id="48021"/>
    <lineage>
        <taxon>Eukaryota</taxon>
        <taxon>Fungi</taxon>
        <taxon>Dikarya</taxon>
        <taxon>Basidiomycota</taxon>
        <taxon>Agaricomycotina</taxon>
        <taxon>Agaricomycetes</taxon>
        <taxon>Russulales</taxon>
        <taxon>Auriscalpiaceae</taxon>
        <taxon>Artomyces</taxon>
    </lineage>
</organism>
<evidence type="ECO:0000313" key="2">
    <source>
        <dbReference type="Proteomes" id="UP000814140"/>
    </source>
</evidence>
<protein>
    <submittedName>
        <fullName evidence="1">Uncharacterized protein</fullName>
    </submittedName>
</protein>
<evidence type="ECO:0000313" key="1">
    <source>
        <dbReference type="EMBL" id="KAI0057558.1"/>
    </source>
</evidence>
<keyword evidence="2" id="KW-1185">Reference proteome</keyword>
<gene>
    <name evidence="1" type="ORF">BV25DRAFT_1812280</name>
</gene>
<sequence>MIPLISTIALAFVSFICSSFVILRIIIPVLPPHPLSRRVRPSEFGLPNFRSLSAADKSHVWLASCDILALAIFLWEAIMETLGGASGAQTASDPGSAARLWFALTLRQTCLLMVSAITLLHVRLGRPVSFGRKHWVIWAPMAVLVVTSTALAGVLAGAGFTGFFIGYAAYSASVAMLSTIAFGCLVGTLVIIKRNLSAINDAADPWPPAKAMEEKPRPSFATEDVDALRDGSSWITSRASSRHDSISAFSFSTHHTHNPAAASNPSLPGKSSFWFNPATPYTGHAHDSIPPVPQIPSPYRAHVLGSDPDPFRRSESPHEARVRMGSQSSWLTSTSGTRPTATAWSFPTSRPGSPHGELEMDAALASTQDLTTELLRSRPVTPGIANVQVLGGYGYAPSGMQAEKGLVALAAPSSDIDISVSRVVGWVAGIWVPLALALPYMFSMSGNVTPILLAVSVTISSPILALNIVFRHPILIPTGLFDARKQPSPLLGRSPSPQSTLPALSEYKRSTSMTVVEGRRSTDIWLAKGDAVDGKSRVGRALGMLAPAPKLSVLPPEEQDDLEPMTPPLPIQDDEDAPQTPHSLNSEELGRTRRAESKSSTYMSSADESLAFNTKIMVAQRHYSTMAMATTMVLPASPDRQDMAAGQPVDSDAAGVSSGVSAGPAAFRQSHLRTRSSSSVSGQRFPVSPPPSSPLPPTPPSIKNGTRLIHQKSYSSGFDFGAVGHDDVNEIDALSAGLLPLLVPGLRVGTDVRVKEGQEIPSPFGTFGHGSRASRKSRRSVLRDSDGPEPEFGGFVSAEFSSPEVHSTPYNRREQRARKTSGHKRHHFSLPSLALGKDGIHSLATWKKDVDAALEHKVEEYQTKAATLDSRRNTVWGGAESAPAVSSLETVQEHGDFLQAALARSPSGRNLGPRPSSNALADLPTNIDTARSSLAFLIAALEQPIEVPPASAGSEVTLFDLAGDSGPLAESTPPDYRRNSGASSQRSKNQRLSSIVYIKSDENENTAGPSRLTEETTKVPSPPGRFAQWSTRAVRPLVPKSSKLLQKLPLAPSAPIAGSPGGGLRPLSLLQDRNTDAAGAQSTRALSVGKKQKQKKREEAERGDQENAAPAAPATRKRLRSLKLGRADVVRSDTTKERAVLRAREVLPDVIVRPPSQSFHSEYAYTFR</sequence>
<accession>A0ACB8SMQ9</accession>
<name>A0ACB8SMQ9_9AGAM</name>
<dbReference type="EMBL" id="MU277245">
    <property type="protein sequence ID" value="KAI0057558.1"/>
    <property type="molecule type" value="Genomic_DNA"/>
</dbReference>
<reference evidence="1" key="1">
    <citation type="submission" date="2021-03" db="EMBL/GenBank/DDBJ databases">
        <authorList>
            <consortium name="DOE Joint Genome Institute"/>
            <person name="Ahrendt S."/>
            <person name="Looney B.P."/>
            <person name="Miyauchi S."/>
            <person name="Morin E."/>
            <person name="Drula E."/>
            <person name="Courty P.E."/>
            <person name="Chicoki N."/>
            <person name="Fauchery L."/>
            <person name="Kohler A."/>
            <person name="Kuo A."/>
            <person name="Labutti K."/>
            <person name="Pangilinan J."/>
            <person name="Lipzen A."/>
            <person name="Riley R."/>
            <person name="Andreopoulos W."/>
            <person name="He G."/>
            <person name="Johnson J."/>
            <person name="Barry K.W."/>
            <person name="Grigoriev I.V."/>
            <person name="Nagy L."/>
            <person name="Hibbett D."/>
            <person name="Henrissat B."/>
            <person name="Matheny P.B."/>
            <person name="Labbe J."/>
            <person name="Martin F."/>
        </authorList>
    </citation>
    <scope>NUCLEOTIDE SEQUENCE</scope>
    <source>
        <strain evidence="1">HHB10654</strain>
    </source>
</reference>
<reference evidence="1" key="2">
    <citation type="journal article" date="2022" name="New Phytol.">
        <title>Evolutionary transition to the ectomycorrhizal habit in the genomes of a hyperdiverse lineage of mushroom-forming fungi.</title>
        <authorList>
            <person name="Looney B."/>
            <person name="Miyauchi S."/>
            <person name="Morin E."/>
            <person name="Drula E."/>
            <person name="Courty P.E."/>
            <person name="Kohler A."/>
            <person name="Kuo A."/>
            <person name="LaButti K."/>
            <person name="Pangilinan J."/>
            <person name="Lipzen A."/>
            <person name="Riley R."/>
            <person name="Andreopoulos W."/>
            <person name="He G."/>
            <person name="Johnson J."/>
            <person name="Nolan M."/>
            <person name="Tritt A."/>
            <person name="Barry K.W."/>
            <person name="Grigoriev I.V."/>
            <person name="Nagy L.G."/>
            <person name="Hibbett D."/>
            <person name="Henrissat B."/>
            <person name="Matheny P.B."/>
            <person name="Labbe J."/>
            <person name="Martin F.M."/>
        </authorList>
    </citation>
    <scope>NUCLEOTIDE SEQUENCE</scope>
    <source>
        <strain evidence="1">HHB10654</strain>
    </source>
</reference>
<comment type="caution">
    <text evidence="1">The sequence shown here is derived from an EMBL/GenBank/DDBJ whole genome shotgun (WGS) entry which is preliminary data.</text>
</comment>